<evidence type="ECO:0008006" key="3">
    <source>
        <dbReference type="Google" id="ProtNLM"/>
    </source>
</evidence>
<sequence>MQSVNNVIWSRVPKKTFVQLEVLSLGAYDAVSSFNMGNVSKLEILRKLCIEPGDYTIQAMERLDKQRLLRAKNSCLQKNKGTEKFATAFDDEGAALQVALVQLYCHLHIFNRPVVFRDSKAAIFAVILNSIHASSNIIDCKELLQNLSDYSNQIVLQWIPGHCGVTGASQMPGLERLLQKSGRPVEQN</sequence>
<dbReference type="GO" id="GO:0003676">
    <property type="term" value="F:nucleic acid binding"/>
    <property type="evidence" value="ECO:0007669"/>
    <property type="project" value="InterPro"/>
</dbReference>
<evidence type="ECO:0000313" key="1">
    <source>
        <dbReference type="EMBL" id="GFX92995.1"/>
    </source>
</evidence>
<dbReference type="EMBL" id="BMAU01021171">
    <property type="protein sequence ID" value="GFX92995.1"/>
    <property type="molecule type" value="Genomic_DNA"/>
</dbReference>
<dbReference type="AlphaFoldDB" id="A0A8X6RF90"/>
<gene>
    <name evidence="1" type="primary">X975_04407</name>
    <name evidence="1" type="ORF">TNCV_139391</name>
</gene>
<keyword evidence="2" id="KW-1185">Reference proteome</keyword>
<dbReference type="InterPro" id="IPR036397">
    <property type="entry name" value="RNaseH_sf"/>
</dbReference>
<organism evidence="1 2">
    <name type="scientific">Trichonephila clavipes</name>
    <name type="common">Golden silk orbweaver</name>
    <name type="synonym">Nephila clavipes</name>
    <dbReference type="NCBI Taxonomy" id="2585209"/>
    <lineage>
        <taxon>Eukaryota</taxon>
        <taxon>Metazoa</taxon>
        <taxon>Ecdysozoa</taxon>
        <taxon>Arthropoda</taxon>
        <taxon>Chelicerata</taxon>
        <taxon>Arachnida</taxon>
        <taxon>Araneae</taxon>
        <taxon>Araneomorphae</taxon>
        <taxon>Entelegynae</taxon>
        <taxon>Araneoidea</taxon>
        <taxon>Nephilidae</taxon>
        <taxon>Trichonephila</taxon>
    </lineage>
</organism>
<protein>
    <recommendedName>
        <fullName evidence="3">RNase H type-1 domain-containing protein</fullName>
    </recommendedName>
</protein>
<accession>A0A8X6RF90</accession>
<comment type="caution">
    <text evidence="1">The sequence shown here is derived from an EMBL/GenBank/DDBJ whole genome shotgun (WGS) entry which is preliminary data.</text>
</comment>
<proteinExistence type="predicted"/>
<name>A0A8X6RF90_TRICX</name>
<dbReference type="Gene3D" id="3.30.420.10">
    <property type="entry name" value="Ribonuclease H-like superfamily/Ribonuclease H"/>
    <property type="match status" value="1"/>
</dbReference>
<evidence type="ECO:0000313" key="2">
    <source>
        <dbReference type="Proteomes" id="UP000887159"/>
    </source>
</evidence>
<reference evidence="1" key="1">
    <citation type="submission" date="2020-08" db="EMBL/GenBank/DDBJ databases">
        <title>Multicomponent nature underlies the extraordinary mechanical properties of spider dragline silk.</title>
        <authorList>
            <person name="Kono N."/>
            <person name="Nakamura H."/>
            <person name="Mori M."/>
            <person name="Yoshida Y."/>
            <person name="Ohtoshi R."/>
            <person name="Malay A.D."/>
            <person name="Moran D.A.P."/>
            <person name="Tomita M."/>
            <person name="Numata K."/>
            <person name="Arakawa K."/>
        </authorList>
    </citation>
    <scope>NUCLEOTIDE SEQUENCE</scope>
</reference>
<dbReference type="Proteomes" id="UP000887159">
    <property type="component" value="Unassembled WGS sequence"/>
</dbReference>